<proteinExistence type="predicted"/>
<dbReference type="EMBL" id="CAJPIJ010000065">
    <property type="protein sequence ID" value="CAG1964868.1"/>
    <property type="molecule type" value="Genomic_DNA"/>
</dbReference>
<dbReference type="AlphaFoldDB" id="A0A9N8NC21"/>
<feature type="compositionally biased region" description="Polar residues" evidence="1">
    <location>
        <begin position="73"/>
        <end position="85"/>
    </location>
</feature>
<evidence type="ECO:0000313" key="3">
    <source>
        <dbReference type="Proteomes" id="UP000746612"/>
    </source>
</evidence>
<sequence>MNRQLGKSPRRKLGTKTQRTIRKPGRNPDTTRSRNRVDPGTRKKTSLLEPTRRKGKTTNSSTEKKKQGKSRKNPNAGSNDNPNYA</sequence>
<accession>A0A9N8NC21</accession>
<feature type="compositionally biased region" description="Basic and acidic residues" evidence="1">
    <location>
        <begin position="29"/>
        <end position="41"/>
    </location>
</feature>
<organism evidence="2 3">
    <name type="scientific">Gibberella zeae</name>
    <name type="common">Wheat head blight fungus</name>
    <name type="synonym">Fusarium graminearum</name>
    <dbReference type="NCBI Taxonomy" id="5518"/>
    <lineage>
        <taxon>Eukaryota</taxon>
        <taxon>Fungi</taxon>
        <taxon>Dikarya</taxon>
        <taxon>Ascomycota</taxon>
        <taxon>Pezizomycotina</taxon>
        <taxon>Sordariomycetes</taxon>
        <taxon>Hypocreomycetidae</taxon>
        <taxon>Hypocreales</taxon>
        <taxon>Nectriaceae</taxon>
        <taxon>Fusarium</taxon>
    </lineage>
</organism>
<dbReference type="Proteomes" id="UP000746612">
    <property type="component" value="Unassembled WGS sequence"/>
</dbReference>
<feature type="region of interest" description="Disordered" evidence="1">
    <location>
        <begin position="1"/>
        <end position="85"/>
    </location>
</feature>
<evidence type="ECO:0000313" key="2">
    <source>
        <dbReference type="EMBL" id="CAG1964868.1"/>
    </source>
</evidence>
<name>A0A9N8NC21_GIBZA</name>
<gene>
    <name evidence="2" type="ORF">MDCFG202_LOCUS25464</name>
</gene>
<feature type="compositionally biased region" description="Basic residues" evidence="1">
    <location>
        <begin position="8"/>
        <end position="25"/>
    </location>
</feature>
<comment type="caution">
    <text evidence="2">The sequence shown here is derived from an EMBL/GenBank/DDBJ whole genome shotgun (WGS) entry which is preliminary data.</text>
</comment>
<evidence type="ECO:0000256" key="1">
    <source>
        <dbReference type="SAM" id="MobiDB-lite"/>
    </source>
</evidence>
<protein>
    <submittedName>
        <fullName evidence="2">Uncharacterized protein</fullName>
    </submittedName>
</protein>
<reference evidence="2" key="1">
    <citation type="submission" date="2021-03" db="EMBL/GenBank/DDBJ databases">
        <authorList>
            <person name="Alouane T."/>
            <person name="Langin T."/>
            <person name="Bonhomme L."/>
        </authorList>
    </citation>
    <scope>NUCLEOTIDE SEQUENCE</scope>
    <source>
        <strain evidence="2">MDC_Fg202</strain>
    </source>
</reference>